<keyword evidence="2" id="KW-1185">Reference proteome</keyword>
<comment type="caution">
    <text evidence="1">The sequence shown here is derived from an EMBL/GenBank/DDBJ whole genome shotgun (WGS) entry which is preliminary data.</text>
</comment>
<sequence>MPRVWRRSRAAFIFYEYATTFAQEVECIWKRKFSGVTVICVLARYLSLADRVARLLQWVIVIRGESLADKFLRVTPGVQSVNGYRLGAHSSTVPSIGHVVFSALRVYAIWGANRTLALIVFFLAMGAPCVTAYYNTFLTTAHAPGPLTGCRQHFNGSKEIEQRLCKLKYAPLQRSSLTSGQAIVESCFAVVAEVVVLVSIWLRTGSIRMAARRNQCLCLARVVVRAQQGKIDSDQVMMFELDVDRHTPHRTEPRKHGSLLRACGNRMLFAIHVEPPYGASGRRRGPHLLWCGFPSKFLFPHRVH</sequence>
<gene>
    <name evidence="1" type="ORF">NM688_g8790</name>
</gene>
<dbReference type="EMBL" id="JANHOG010002476">
    <property type="protein sequence ID" value="KAJ3523034.1"/>
    <property type="molecule type" value="Genomic_DNA"/>
</dbReference>
<reference evidence="1" key="1">
    <citation type="submission" date="2022-07" db="EMBL/GenBank/DDBJ databases">
        <title>Genome Sequence of Phlebia brevispora.</title>
        <authorList>
            <person name="Buettner E."/>
        </authorList>
    </citation>
    <scope>NUCLEOTIDE SEQUENCE</scope>
    <source>
        <strain evidence="1">MPL23</strain>
    </source>
</reference>
<accession>A0ACC1RP73</accession>
<organism evidence="1 2">
    <name type="scientific">Phlebia brevispora</name>
    <dbReference type="NCBI Taxonomy" id="194682"/>
    <lineage>
        <taxon>Eukaryota</taxon>
        <taxon>Fungi</taxon>
        <taxon>Dikarya</taxon>
        <taxon>Basidiomycota</taxon>
        <taxon>Agaricomycotina</taxon>
        <taxon>Agaricomycetes</taxon>
        <taxon>Polyporales</taxon>
        <taxon>Meruliaceae</taxon>
        <taxon>Phlebia</taxon>
    </lineage>
</organism>
<protein>
    <submittedName>
        <fullName evidence="1">Uncharacterized protein</fullName>
    </submittedName>
</protein>
<proteinExistence type="predicted"/>
<evidence type="ECO:0000313" key="1">
    <source>
        <dbReference type="EMBL" id="KAJ3523034.1"/>
    </source>
</evidence>
<evidence type="ECO:0000313" key="2">
    <source>
        <dbReference type="Proteomes" id="UP001148662"/>
    </source>
</evidence>
<dbReference type="Proteomes" id="UP001148662">
    <property type="component" value="Unassembled WGS sequence"/>
</dbReference>
<name>A0ACC1RP73_9APHY</name>